<sequence length="460" mass="52040">MQLPPGPKAPSWLLALQFEADIFGYMDAISQRYGDIVTVMFGSTPTVYVSNPSGIKEIFMRGKEIIARGALNKEEFALFTGEKGVLQLDGSRHKNRRKLLMSAFHGARMQACGQHICELTENIMSQQVIGKPFLAYSMLEHITLAIGIEIVMGLREGERYERIKKLFASVFKHELSPLLQLVAKLPFWGWNLGRWSPQGNLLYLRQQLFQLLYAEVQECHKQADPSRTDLLSELVLATDETGEPISDEEIRDLLISPIGAAQGASATAIAWALYWIHRLPHVRDRLLEELNRLGKNPNITSILALPYLNAVCNEVLRIYPTQLFAFPRIVESPIEIMGYKLSPGTILIANIYSTHQRKDLYPEPKQFKPERFLEKQFSTYEFLPFGGGSRVCIGGTFALFEMKLVLTTILLHYQLKLVRKQPEKPKFDGLLCYPASGVKMIVQGRYQHKGQSQSLVIGSV</sequence>
<dbReference type="Proteomes" id="UP001199525">
    <property type="component" value="Unassembled WGS sequence"/>
</dbReference>
<dbReference type="PANTHER" id="PTHR24305:SF166">
    <property type="entry name" value="CYTOCHROME P450 12A4, MITOCHONDRIAL-RELATED"/>
    <property type="match status" value="1"/>
</dbReference>
<comment type="similarity">
    <text evidence="2 3">Belongs to the cytochrome P450 family.</text>
</comment>
<dbReference type="PROSITE" id="PS00086">
    <property type="entry name" value="CYTOCHROME_P450"/>
    <property type="match status" value="1"/>
</dbReference>
<dbReference type="Gene3D" id="1.10.630.10">
    <property type="entry name" value="Cytochrome P450"/>
    <property type="match status" value="1"/>
</dbReference>
<keyword evidence="3" id="KW-0349">Heme</keyword>
<comment type="cofactor">
    <cofactor evidence="1">
        <name>heme</name>
        <dbReference type="ChEBI" id="CHEBI:30413"/>
    </cofactor>
</comment>
<gene>
    <name evidence="4" type="ORF">LC586_20915</name>
</gene>
<dbReference type="PRINTS" id="PR00385">
    <property type="entry name" value="P450"/>
</dbReference>
<dbReference type="InterPro" id="IPR001128">
    <property type="entry name" value="Cyt_P450"/>
</dbReference>
<proteinExistence type="inferred from homology"/>
<keyword evidence="3" id="KW-0560">Oxidoreductase</keyword>
<dbReference type="RefSeq" id="WP_229486608.1">
    <property type="nucleotide sequence ID" value="NZ_JAIVFQ010000034.1"/>
</dbReference>
<protein>
    <submittedName>
        <fullName evidence="4">Cytochrome P450</fullName>
    </submittedName>
</protein>
<dbReference type="Pfam" id="PF00067">
    <property type="entry name" value="p450"/>
    <property type="match status" value="1"/>
</dbReference>
<keyword evidence="3" id="KW-0503">Monooxygenase</keyword>
<dbReference type="PANTHER" id="PTHR24305">
    <property type="entry name" value="CYTOCHROME P450"/>
    <property type="match status" value="1"/>
</dbReference>
<dbReference type="CDD" id="cd11053">
    <property type="entry name" value="CYP110-like"/>
    <property type="match status" value="1"/>
</dbReference>
<dbReference type="InterPro" id="IPR002401">
    <property type="entry name" value="Cyt_P450_E_grp-I"/>
</dbReference>
<evidence type="ECO:0000256" key="3">
    <source>
        <dbReference type="RuleBase" id="RU000461"/>
    </source>
</evidence>
<keyword evidence="3" id="KW-0479">Metal-binding</keyword>
<dbReference type="EMBL" id="JAIVFQ010000034">
    <property type="protein sequence ID" value="MCC5601596.1"/>
    <property type="molecule type" value="Genomic_DNA"/>
</dbReference>
<dbReference type="InterPro" id="IPR050121">
    <property type="entry name" value="Cytochrome_P450_monoxygenase"/>
</dbReference>
<evidence type="ECO:0000256" key="2">
    <source>
        <dbReference type="ARBA" id="ARBA00010617"/>
    </source>
</evidence>
<name>A0ABS8IC22_9NOSO</name>
<reference evidence="4 5" key="1">
    <citation type="journal article" date="2021" name="Microorganisms">
        <title>Genome Evolution of Filamentous Cyanobacterium Nostoc Species: From Facultative Symbiosis to Free Living.</title>
        <authorList>
            <person name="Huo D."/>
            <person name="Li H."/>
            <person name="Cai F."/>
            <person name="Guo X."/>
            <person name="Qiao Z."/>
            <person name="Wang W."/>
            <person name="Yu G."/>
            <person name="Li R."/>
        </authorList>
    </citation>
    <scope>NUCLEOTIDE SEQUENCE [LARGE SCALE GENOMIC DNA]</scope>
    <source>
        <strain evidence="4 5">CHAB 5714</strain>
    </source>
</reference>
<organism evidence="4 5">
    <name type="scientific">Nostoc favosum CHAB5714</name>
    <dbReference type="NCBI Taxonomy" id="2780399"/>
    <lineage>
        <taxon>Bacteria</taxon>
        <taxon>Bacillati</taxon>
        <taxon>Cyanobacteriota</taxon>
        <taxon>Cyanophyceae</taxon>
        <taxon>Nostocales</taxon>
        <taxon>Nostocaceae</taxon>
        <taxon>Nostoc</taxon>
        <taxon>Nostoc favosum</taxon>
    </lineage>
</organism>
<dbReference type="PRINTS" id="PR00463">
    <property type="entry name" value="EP450I"/>
</dbReference>
<evidence type="ECO:0000256" key="1">
    <source>
        <dbReference type="ARBA" id="ARBA00001971"/>
    </source>
</evidence>
<comment type="caution">
    <text evidence="4">The sequence shown here is derived from an EMBL/GenBank/DDBJ whole genome shotgun (WGS) entry which is preliminary data.</text>
</comment>
<keyword evidence="3" id="KW-0408">Iron</keyword>
<accession>A0ABS8IC22</accession>
<dbReference type="SUPFAM" id="SSF48264">
    <property type="entry name" value="Cytochrome P450"/>
    <property type="match status" value="1"/>
</dbReference>
<keyword evidence="5" id="KW-1185">Reference proteome</keyword>
<evidence type="ECO:0000313" key="5">
    <source>
        <dbReference type="Proteomes" id="UP001199525"/>
    </source>
</evidence>
<evidence type="ECO:0000313" key="4">
    <source>
        <dbReference type="EMBL" id="MCC5601596.1"/>
    </source>
</evidence>
<dbReference type="InterPro" id="IPR017972">
    <property type="entry name" value="Cyt_P450_CS"/>
</dbReference>
<dbReference type="InterPro" id="IPR036396">
    <property type="entry name" value="Cyt_P450_sf"/>
</dbReference>